<dbReference type="EMBL" id="JAMKOV010000002">
    <property type="protein sequence ID" value="KAI8042837.1"/>
    <property type="molecule type" value="Genomic_DNA"/>
</dbReference>
<organism evidence="1 2">
    <name type="scientific">Drosophila gunungcola</name>
    <name type="common">fruit fly</name>
    <dbReference type="NCBI Taxonomy" id="103775"/>
    <lineage>
        <taxon>Eukaryota</taxon>
        <taxon>Metazoa</taxon>
        <taxon>Ecdysozoa</taxon>
        <taxon>Arthropoda</taxon>
        <taxon>Hexapoda</taxon>
        <taxon>Insecta</taxon>
        <taxon>Pterygota</taxon>
        <taxon>Neoptera</taxon>
        <taxon>Endopterygota</taxon>
        <taxon>Diptera</taxon>
        <taxon>Brachycera</taxon>
        <taxon>Muscomorpha</taxon>
        <taxon>Ephydroidea</taxon>
        <taxon>Drosophilidae</taxon>
        <taxon>Drosophila</taxon>
        <taxon>Sophophora</taxon>
    </lineage>
</organism>
<dbReference type="Proteomes" id="UP001059596">
    <property type="component" value="Unassembled WGS sequence"/>
</dbReference>
<comment type="caution">
    <text evidence="1">The sequence shown here is derived from an EMBL/GenBank/DDBJ whole genome shotgun (WGS) entry which is preliminary data.</text>
</comment>
<keyword evidence="2" id="KW-1185">Reference proteome</keyword>
<accession>A0A9P9YTK2</accession>
<reference evidence="1" key="1">
    <citation type="journal article" date="2023" name="Genome Biol. Evol.">
        <title>Long-read-based Genome Assembly of Drosophila gunungcola Reveals Fewer Chemosensory Genes in Flower-breeding Species.</title>
        <authorList>
            <person name="Negi A."/>
            <person name="Liao B.Y."/>
            <person name="Yeh S.D."/>
        </authorList>
    </citation>
    <scope>NUCLEOTIDE SEQUENCE</scope>
    <source>
        <strain evidence="1">Sukarami</strain>
    </source>
</reference>
<gene>
    <name evidence="1" type="ORF">M5D96_004160</name>
</gene>
<sequence length="92" mass="10207">MKKQCQVHPFAGTAQTMSWLWSDQMGGVLAGIHTVPSQLSDLLAQLWRIPGLSYEYEHLPELGHMAVNFDINGGCAKRTFWGSLEGSSSWGR</sequence>
<dbReference type="AlphaFoldDB" id="A0A9P9YTK2"/>
<protein>
    <submittedName>
        <fullName evidence="1">Uncharacterized protein</fullName>
    </submittedName>
</protein>
<name>A0A9P9YTK2_9MUSC</name>
<proteinExistence type="predicted"/>
<evidence type="ECO:0000313" key="2">
    <source>
        <dbReference type="Proteomes" id="UP001059596"/>
    </source>
</evidence>
<evidence type="ECO:0000313" key="1">
    <source>
        <dbReference type="EMBL" id="KAI8042837.1"/>
    </source>
</evidence>